<evidence type="ECO:0000256" key="2">
    <source>
        <dbReference type="ARBA" id="ARBA00022490"/>
    </source>
</evidence>
<dbReference type="InterPro" id="IPR003444">
    <property type="entry name" value="MraZ"/>
</dbReference>
<keyword evidence="6 7" id="KW-0804">Transcription</keyword>
<evidence type="ECO:0000313" key="9">
    <source>
        <dbReference type="EMBL" id="PIQ70192.1"/>
    </source>
</evidence>
<dbReference type="EMBL" id="PCVI01000028">
    <property type="protein sequence ID" value="PIQ70192.1"/>
    <property type="molecule type" value="Genomic_DNA"/>
</dbReference>
<evidence type="ECO:0000256" key="4">
    <source>
        <dbReference type="ARBA" id="ARBA00023015"/>
    </source>
</evidence>
<dbReference type="GO" id="GO:0005737">
    <property type="term" value="C:cytoplasm"/>
    <property type="evidence" value="ECO:0007669"/>
    <property type="project" value="UniProtKB-UniRule"/>
</dbReference>
<comment type="subunit">
    <text evidence="7">Forms oligomers.</text>
</comment>
<evidence type="ECO:0000256" key="1">
    <source>
        <dbReference type="ARBA" id="ARBA00013860"/>
    </source>
</evidence>
<dbReference type="NCBIfam" id="TIGR00242">
    <property type="entry name" value="division/cell wall cluster transcriptional repressor MraZ"/>
    <property type="match status" value="1"/>
</dbReference>
<evidence type="ECO:0000259" key="8">
    <source>
        <dbReference type="PROSITE" id="PS51740"/>
    </source>
</evidence>
<accession>A0A2H0KG18</accession>
<reference evidence="9 10" key="1">
    <citation type="submission" date="2017-09" db="EMBL/GenBank/DDBJ databases">
        <title>Depth-based differentiation of microbial function through sediment-hosted aquifers and enrichment of novel symbionts in the deep terrestrial subsurface.</title>
        <authorList>
            <person name="Probst A.J."/>
            <person name="Ladd B."/>
            <person name="Jarett J.K."/>
            <person name="Geller-Mcgrath D.E."/>
            <person name="Sieber C.M."/>
            <person name="Emerson J.B."/>
            <person name="Anantharaman K."/>
            <person name="Thomas B.C."/>
            <person name="Malmstrom R."/>
            <person name="Stieglmeier M."/>
            <person name="Klingl A."/>
            <person name="Woyke T."/>
            <person name="Ryan C.M."/>
            <person name="Banfield J.F."/>
        </authorList>
    </citation>
    <scope>NUCLEOTIDE SEQUENCE [LARGE SCALE GENOMIC DNA]</scope>
    <source>
        <strain evidence="9">CG11_big_fil_rev_8_21_14_0_20_40_12</strain>
    </source>
</reference>
<dbReference type="GO" id="GO:0000976">
    <property type="term" value="F:transcription cis-regulatory region binding"/>
    <property type="evidence" value="ECO:0007669"/>
    <property type="project" value="TreeGrafter"/>
</dbReference>
<comment type="similarity">
    <text evidence="7">Belongs to the MraZ family.</text>
</comment>
<dbReference type="CDD" id="cd16320">
    <property type="entry name" value="MraZ_N"/>
    <property type="match status" value="1"/>
</dbReference>
<sequence>MLIGQYRTKVSPKGRLAFPKRFREVLGDNLVVTVGYENSLMVVSAKNYKSLVESTEGKPVILNSARDTARFLLGEATEIDLDEQGRCVLPSYLRAHARIGEEAIFLGLNKYVEIWDKQVWDEYQKYLKENINKIAEKLSNVGQ</sequence>
<dbReference type="HAMAP" id="MF_01008">
    <property type="entry name" value="MraZ"/>
    <property type="match status" value="1"/>
</dbReference>
<dbReference type="GO" id="GO:0003700">
    <property type="term" value="F:DNA-binding transcription factor activity"/>
    <property type="evidence" value="ECO:0007669"/>
    <property type="project" value="UniProtKB-UniRule"/>
</dbReference>
<dbReference type="InterPro" id="IPR038619">
    <property type="entry name" value="MraZ_sf"/>
</dbReference>
<dbReference type="InterPro" id="IPR007159">
    <property type="entry name" value="SpoVT-AbrB_dom"/>
</dbReference>
<evidence type="ECO:0000256" key="6">
    <source>
        <dbReference type="ARBA" id="ARBA00023163"/>
    </source>
</evidence>
<organism evidence="9 10">
    <name type="scientific">Candidatus Shapirobacteria bacterium CG11_big_fil_rev_8_21_14_0_20_40_12</name>
    <dbReference type="NCBI Taxonomy" id="1974889"/>
    <lineage>
        <taxon>Bacteria</taxon>
        <taxon>Candidatus Shapironibacteriota</taxon>
    </lineage>
</organism>
<feature type="domain" description="SpoVT-AbrB" evidence="8">
    <location>
        <begin position="5"/>
        <end position="47"/>
    </location>
</feature>
<keyword evidence="5 7" id="KW-0238">DNA-binding</keyword>
<comment type="caution">
    <text evidence="9">The sequence shown here is derived from an EMBL/GenBank/DDBJ whole genome shotgun (WGS) entry which is preliminary data.</text>
</comment>
<dbReference type="InterPro" id="IPR035644">
    <property type="entry name" value="MraZ_C"/>
</dbReference>
<gene>
    <name evidence="7 9" type="primary">mraZ</name>
    <name evidence="9" type="ORF">COV89_01875</name>
</gene>
<dbReference type="Gene3D" id="3.40.1550.20">
    <property type="entry name" value="Transcriptional regulator MraZ domain"/>
    <property type="match status" value="1"/>
</dbReference>
<keyword evidence="3" id="KW-0677">Repeat</keyword>
<protein>
    <recommendedName>
        <fullName evidence="1 7">Transcriptional regulator MraZ</fullName>
    </recommendedName>
</protein>
<evidence type="ECO:0000256" key="5">
    <source>
        <dbReference type="ARBA" id="ARBA00023125"/>
    </source>
</evidence>
<dbReference type="CDD" id="cd16321">
    <property type="entry name" value="MraZ_C"/>
    <property type="match status" value="1"/>
</dbReference>
<proteinExistence type="inferred from homology"/>
<dbReference type="PANTHER" id="PTHR34701:SF1">
    <property type="entry name" value="TRANSCRIPTIONAL REGULATOR MRAZ"/>
    <property type="match status" value="1"/>
</dbReference>
<keyword evidence="4 7" id="KW-0805">Transcription regulation</keyword>
<feature type="domain" description="SpoVT-AbrB" evidence="8">
    <location>
        <begin position="76"/>
        <end position="119"/>
    </location>
</feature>
<evidence type="ECO:0000256" key="3">
    <source>
        <dbReference type="ARBA" id="ARBA00022737"/>
    </source>
</evidence>
<evidence type="ECO:0000256" key="7">
    <source>
        <dbReference type="HAMAP-Rule" id="MF_01008"/>
    </source>
</evidence>
<dbReference type="Pfam" id="PF02381">
    <property type="entry name" value="MraZ"/>
    <property type="match status" value="2"/>
</dbReference>
<dbReference type="SUPFAM" id="SSF89447">
    <property type="entry name" value="AbrB/MazE/MraZ-like"/>
    <property type="match status" value="1"/>
</dbReference>
<evidence type="ECO:0000313" key="10">
    <source>
        <dbReference type="Proteomes" id="UP000231371"/>
    </source>
</evidence>
<comment type="subcellular location">
    <subcellularLocation>
        <location evidence="7">Cytoplasm</location>
        <location evidence="7">Nucleoid</location>
    </subcellularLocation>
</comment>
<name>A0A2H0KG18_9BACT</name>
<keyword evidence="2 7" id="KW-0963">Cytoplasm</keyword>
<dbReference type="GO" id="GO:0009295">
    <property type="term" value="C:nucleoid"/>
    <property type="evidence" value="ECO:0007669"/>
    <property type="project" value="UniProtKB-SubCell"/>
</dbReference>
<dbReference type="AlphaFoldDB" id="A0A2H0KG18"/>
<dbReference type="InterPro" id="IPR035642">
    <property type="entry name" value="MraZ_N"/>
</dbReference>
<dbReference type="InterPro" id="IPR020603">
    <property type="entry name" value="MraZ_dom"/>
</dbReference>
<dbReference type="Proteomes" id="UP000231371">
    <property type="component" value="Unassembled WGS sequence"/>
</dbReference>
<dbReference type="InterPro" id="IPR037914">
    <property type="entry name" value="SpoVT-AbrB_sf"/>
</dbReference>
<dbReference type="PANTHER" id="PTHR34701">
    <property type="entry name" value="TRANSCRIPTIONAL REGULATOR MRAZ"/>
    <property type="match status" value="1"/>
</dbReference>
<dbReference type="GO" id="GO:2000143">
    <property type="term" value="P:negative regulation of DNA-templated transcription initiation"/>
    <property type="evidence" value="ECO:0007669"/>
    <property type="project" value="TreeGrafter"/>
</dbReference>
<dbReference type="PROSITE" id="PS51740">
    <property type="entry name" value="SPOVT_ABRB"/>
    <property type="match status" value="2"/>
</dbReference>